<feature type="domain" description="PIN" evidence="13">
    <location>
        <begin position="46"/>
        <end position="161"/>
    </location>
</feature>
<dbReference type="GeneID" id="5004500"/>
<keyword evidence="3" id="KW-0698">rRNA processing</keyword>
<dbReference type="AlphaFoldDB" id="A4S559"/>
<dbReference type="SUPFAM" id="SSF88723">
    <property type="entry name" value="PIN domain-like"/>
    <property type="match status" value="1"/>
</dbReference>
<dbReference type="Pfam" id="PF17215">
    <property type="entry name" value="Rrp44_S1"/>
    <property type="match status" value="1"/>
</dbReference>
<evidence type="ECO:0000259" key="13">
    <source>
        <dbReference type="SMART" id="SM00670"/>
    </source>
</evidence>
<feature type="region of interest" description="Disordered" evidence="12">
    <location>
        <begin position="303"/>
        <end position="326"/>
    </location>
</feature>
<dbReference type="CDD" id="cd09862">
    <property type="entry name" value="PIN_Rrp44-like"/>
    <property type="match status" value="1"/>
</dbReference>
<evidence type="ECO:0000313" key="15">
    <source>
        <dbReference type="EMBL" id="ABO98679.1"/>
    </source>
</evidence>
<organism evidence="15 16">
    <name type="scientific">Ostreococcus lucimarinus (strain CCE9901)</name>
    <dbReference type="NCBI Taxonomy" id="436017"/>
    <lineage>
        <taxon>Eukaryota</taxon>
        <taxon>Viridiplantae</taxon>
        <taxon>Chlorophyta</taxon>
        <taxon>Mamiellophyceae</taxon>
        <taxon>Mamiellales</taxon>
        <taxon>Bathycoccaceae</taxon>
        <taxon>Ostreococcus</taxon>
    </lineage>
</organism>
<evidence type="ECO:0000256" key="7">
    <source>
        <dbReference type="ARBA" id="ARBA00022839"/>
    </source>
</evidence>
<dbReference type="Gramene" id="ABO98679">
    <property type="protein sequence ID" value="ABO98679"/>
    <property type="gene ID" value="OSTLU_43971"/>
</dbReference>
<dbReference type="Proteomes" id="UP000001568">
    <property type="component" value="Chromosome 11"/>
</dbReference>
<dbReference type="Pfam" id="PF17216">
    <property type="entry name" value="Rrp44_CSD1"/>
    <property type="match status" value="1"/>
</dbReference>
<dbReference type="Pfam" id="PF00773">
    <property type="entry name" value="RNB"/>
    <property type="match status" value="1"/>
</dbReference>
<dbReference type="PANTHER" id="PTHR23355">
    <property type="entry name" value="RIBONUCLEASE"/>
    <property type="match status" value="1"/>
</dbReference>
<evidence type="ECO:0000256" key="5">
    <source>
        <dbReference type="ARBA" id="ARBA00022801"/>
    </source>
</evidence>
<dbReference type="EMBL" id="CP000591">
    <property type="protein sequence ID" value="ABO98679.1"/>
    <property type="molecule type" value="Genomic_DNA"/>
</dbReference>
<dbReference type="STRING" id="436017.A4S559"/>
<dbReference type="HOGENOM" id="CLU_002333_5_0_1"/>
<feature type="compositionally biased region" description="Basic and acidic residues" evidence="12">
    <location>
        <begin position="307"/>
        <end position="319"/>
    </location>
</feature>
<dbReference type="SMART" id="SM00955">
    <property type="entry name" value="RNB"/>
    <property type="match status" value="1"/>
</dbReference>
<dbReference type="GO" id="GO:0004519">
    <property type="term" value="F:endonuclease activity"/>
    <property type="evidence" value="ECO:0007669"/>
    <property type="project" value="TreeGrafter"/>
</dbReference>
<dbReference type="Gene3D" id="2.40.50.700">
    <property type="match status" value="1"/>
</dbReference>
<evidence type="ECO:0000256" key="2">
    <source>
        <dbReference type="ARBA" id="ARBA00005785"/>
    </source>
</evidence>
<dbReference type="InterPro" id="IPR029060">
    <property type="entry name" value="PIN-like_dom_sf"/>
</dbReference>
<gene>
    <name evidence="15" type="ORF">OSTLU_43971</name>
</gene>
<evidence type="ECO:0000256" key="4">
    <source>
        <dbReference type="ARBA" id="ARBA00022722"/>
    </source>
</evidence>
<dbReference type="InterPro" id="IPR033770">
    <property type="entry name" value="RRP44_S1"/>
</dbReference>
<evidence type="ECO:0000256" key="10">
    <source>
        <dbReference type="ARBA" id="ARBA00077930"/>
    </source>
</evidence>
<dbReference type="SMART" id="SM00670">
    <property type="entry name" value="PINc"/>
    <property type="match status" value="1"/>
</dbReference>
<dbReference type="InterPro" id="IPR041505">
    <property type="entry name" value="Dis3_CSD2"/>
</dbReference>
<dbReference type="RefSeq" id="XP_001420386.1">
    <property type="nucleotide sequence ID" value="XM_001420349.1"/>
</dbReference>
<dbReference type="GO" id="GO:0003723">
    <property type="term" value="F:RNA binding"/>
    <property type="evidence" value="ECO:0007669"/>
    <property type="project" value="UniProtKB-KW"/>
</dbReference>
<accession>A4S559</accession>
<dbReference type="InterPro" id="IPR012340">
    <property type="entry name" value="NA-bd_OB-fold"/>
</dbReference>
<dbReference type="OMA" id="GQVMRNN"/>
<dbReference type="PROSITE" id="PS01175">
    <property type="entry name" value="RIBONUCLEASE_II"/>
    <property type="match status" value="1"/>
</dbReference>
<dbReference type="GO" id="GO:0016075">
    <property type="term" value="P:rRNA catabolic process"/>
    <property type="evidence" value="ECO:0007669"/>
    <property type="project" value="TreeGrafter"/>
</dbReference>
<dbReference type="FunFam" id="2.40.50.700:FF:000001">
    <property type="entry name" value="Exosome complex exonuclease exoribonuclease (Rrp44)"/>
    <property type="match status" value="1"/>
</dbReference>
<dbReference type="GO" id="GO:0071031">
    <property type="term" value="P:nuclear mRNA surveillance of mRNA 3'-end processing"/>
    <property type="evidence" value="ECO:0007669"/>
    <property type="project" value="TreeGrafter"/>
</dbReference>
<dbReference type="Gene3D" id="3.40.50.1010">
    <property type="entry name" value="5'-nuclease"/>
    <property type="match status" value="1"/>
</dbReference>
<dbReference type="PANTHER" id="PTHR23355:SF35">
    <property type="entry name" value="EXOSOME COMPLEX EXONUCLEASE RRP44"/>
    <property type="match status" value="1"/>
</dbReference>
<evidence type="ECO:0000256" key="1">
    <source>
        <dbReference type="ARBA" id="ARBA00004123"/>
    </source>
</evidence>
<dbReference type="Pfam" id="PF13638">
    <property type="entry name" value="PIN_4"/>
    <property type="match status" value="1"/>
</dbReference>
<sequence length="962" mass="105897">MHRVGKTFVKTTKRGQAVTKVRRERYLRDDVYVGCGDAAVEARERTIALIDSNVALHQMDALADARVTDVVICATVMEETRNKSRTSYERLRGLCKDKEKRFYVFSNENHAETYAEDVAGESANDRNDRAIRKAAAFYRRAIPRAACERVTLVTNDRGNARKAREENIDVMSVIEWIQSISNDASLVDLVVPGGGAEIPEDERDAKRAKSGGGASASVFEAYLDANDIKEGLASGKLIKGGVRTSRYNPFEAHVMNEGTGEGVLLSGRAAMNRAIDGDLVAVEILPESQWIRPGGMIITGTAEEDKETSSADVDAKDDAGGLAPETADETDVAVAATKASGVVPTGKVVGIIRRNWRERGYAASVDMGRDGKGPTAAGGGFASRVLCVPSDRRFPKIRIQTRQLEGLLDQRIVVVIDDWPADSMYPEGHYVKSLGLIGSVDAETQALLLENDVDDRPFAPAVYACVPALPWKVTDDHLAEPGREDLRDLLVCSVDPPGCKDIDDALSARDIDDERIEIGVHIADVTSFLFPDTAMDEEAARRGTTTYLVQRRLDMLPGALTTDICSLVGGQERLAFSAFWIVQKSTMLPDETVKPRFTKSVIKSAAALTYEQAQTRIDDASLNDDLTLSLRRLRDVARQLRKRRMANGALTLASPEVRFEMDQQSSDPLDVGMYVTRETNQMVEEMMLLANVSTAERILQAYPAAAMLRRHPIPEQKMFEPLLKAAKACGVDIDTQSNRTLAASLDAAVRPEDAYFNTLLRLQATRCMSQAVYCSSGQYAGPERMHYGLAMPLYTHFTSPIRRYADVIVHRLLSAAIGLCPRHKSLEDSDHVKSVADVCNVRHRNSQQAGRASVELHTLVFFRKRKIVADARVFKVRANGLVVFVPKFGIEGPVLFVEGENSDTATCTLDEDAMTVTHKGKTWKVFDRLTVRVEVEQLPAHRSRLLITIVPDDTPRGEIASA</sequence>
<keyword evidence="16" id="KW-1185">Reference proteome</keyword>
<dbReference type="GO" id="GO:0006364">
    <property type="term" value="P:rRNA processing"/>
    <property type="evidence" value="ECO:0007669"/>
    <property type="project" value="UniProtKB-KW"/>
</dbReference>
<keyword evidence="9" id="KW-0539">Nucleus</keyword>
<dbReference type="InterPro" id="IPR001900">
    <property type="entry name" value="RNase_II/R"/>
</dbReference>
<protein>
    <recommendedName>
        <fullName evidence="10">Ribosomal RNA-processing protein 44</fullName>
    </recommendedName>
</protein>
<dbReference type="GO" id="GO:0000175">
    <property type="term" value="F:3'-5'-RNA exonuclease activity"/>
    <property type="evidence" value="ECO:0007669"/>
    <property type="project" value="UniProtKB-ARBA"/>
</dbReference>
<evidence type="ECO:0000259" key="14">
    <source>
        <dbReference type="SMART" id="SM00955"/>
    </source>
</evidence>
<dbReference type="Gene3D" id="2.40.50.140">
    <property type="entry name" value="Nucleic acid-binding proteins"/>
    <property type="match status" value="1"/>
</dbReference>
<dbReference type="Pfam" id="PF17849">
    <property type="entry name" value="OB_Dis3"/>
    <property type="match status" value="1"/>
</dbReference>
<dbReference type="InterPro" id="IPR050180">
    <property type="entry name" value="RNR_Ribonuclease"/>
</dbReference>
<evidence type="ECO:0000256" key="3">
    <source>
        <dbReference type="ARBA" id="ARBA00022552"/>
    </source>
</evidence>
<evidence type="ECO:0000256" key="6">
    <source>
        <dbReference type="ARBA" id="ARBA00022835"/>
    </source>
</evidence>
<evidence type="ECO:0000313" key="16">
    <source>
        <dbReference type="Proteomes" id="UP000001568"/>
    </source>
</evidence>
<comment type="similarity">
    <text evidence="2 11">Belongs to the RNR ribonuclease family.</text>
</comment>
<keyword evidence="4" id="KW-0540">Nuclease</keyword>
<dbReference type="InterPro" id="IPR033771">
    <property type="entry name" value="Rrp44_CSD1"/>
</dbReference>
<keyword evidence="5" id="KW-0378">Hydrolase</keyword>
<keyword evidence="6" id="KW-0271">Exosome</keyword>
<reference evidence="15 16" key="1">
    <citation type="journal article" date="2007" name="Proc. Natl. Acad. Sci. U.S.A.">
        <title>The tiny eukaryote Ostreococcus provides genomic insights into the paradox of plankton speciation.</title>
        <authorList>
            <person name="Palenik B."/>
            <person name="Grimwood J."/>
            <person name="Aerts A."/>
            <person name="Rouze P."/>
            <person name="Salamov A."/>
            <person name="Putnam N."/>
            <person name="Dupont C."/>
            <person name="Jorgensen R."/>
            <person name="Derelle E."/>
            <person name="Rombauts S."/>
            <person name="Zhou K."/>
            <person name="Otillar R."/>
            <person name="Merchant S.S."/>
            <person name="Podell S."/>
            <person name="Gaasterland T."/>
            <person name="Napoli C."/>
            <person name="Gendler K."/>
            <person name="Manuell A."/>
            <person name="Tai V."/>
            <person name="Vallon O."/>
            <person name="Piganeau G."/>
            <person name="Jancek S."/>
            <person name="Heijde M."/>
            <person name="Jabbari K."/>
            <person name="Bowler C."/>
            <person name="Lohr M."/>
            <person name="Robbens S."/>
            <person name="Werner G."/>
            <person name="Dubchak I."/>
            <person name="Pazour G.J."/>
            <person name="Ren Q."/>
            <person name="Paulsen I."/>
            <person name="Delwiche C."/>
            <person name="Schmutz J."/>
            <person name="Rokhsar D."/>
            <person name="Van de Peer Y."/>
            <person name="Moreau H."/>
            <person name="Grigoriev I.V."/>
        </authorList>
    </citation>
    <scope>NUCLEOTIDE SEQUENCE [LARGE SCALE GENOMIC DNA]</scope>
    <source>
        <strain evidence="15 16">CCE9901</strain>
    </source>
</reference>
<dbReference type="InterPro" id="IPR002716">
    <property type="entry name" value="PIN_dom"/>
</dbReference>
<keyword evidence="8" id="KW-0694">RNA-binding</keyword>
<keyword evidence="7" id="KW-0269">Exonuclease</keyword>
<evidence type="ECO:0000256" key="8">
    <source>
        <dbReference type="ARBA" id="ARBA00022884"/>
    </source>
</evidence>
<evidence type="ECO:0000256" key="11">
    <source>
        <dbReference type="RuleBase" id="RU003901"/>
    </source>
</evidence>
<proteinExistence type="inferred from homology"/>
<dbReference type="GO" id="GO:0000177">
    <property type="term" value="C:cytoplasmic exosome (RNase complex)"/>
    <property type="evidence" value="ECO:0007669"/>
    <property type="project" value="TreeGrafter"/>
</dbReference>
<evidence type="ECO:0000256" key="12">
    <source>
        <dbReference type="SAM" id="MobiDB-lite"/>
    </source>
</evidence>
<dbReference type="KEGG" id="olu:OSTLU_43971"/>
<dbReference type="InterPro" id="IPR022966">
    <property type="entry name" value="RNase_II/R_CS"/>
</dbReference>
<dbReference type="OrthoDB" id="372421at2759"/>
<dbReference type="eggNOG" id="KOG2102">
    <property type="taxonomic scope" value="Eukaryota"/>
</dbReference>
<dbReference type="SUPFAM" id="SSF50249">
    <property type="entry name" value="Nucleic acid-binding proteins"/>
    <property type="match status" value="3"/>
</dbReference>
<feature type="domain" description="RNB" evidence="14">
    <location>
        <begin position="483"/>
        <end position="819"/>
    </location>
</feature>
<evidence type="ECO:0000256" key="9">
    <source>
        <dbReference type="ARBA" id="ARBA00023242"/>
    </source>
</evidence>
<dbReference type="Gene3D" id="2.40.50.690">
    <property type="match status" value="1"/>
</dbReference>
<dbReference type="GO" id="GO:0000176">
    <property type="term" value="C:nuclear exosome (RNase complex)"/>
    <property type="evidence" value="ECO:0007669"/>
    <property type="project" value="TreeGrafter"/>
</dbReference>
<name>A4S559_OSTLU</name>
<comment type="subcellular location">
    <subcellularLocation>
        <location evidence="1">Nucleus</location>
    </subcellularLocation>
</comment>